<dbReference type="Gene3D" id="3.30.950.30">
    <property type="entry name" value="Schlafen, AAA domain"/>
    <property type="match status" value="1"/>
</dbReference>
<feature type="compositionally biased region" description="Basic and acidic residues" evidence="1">
    <location>
        <begin position="417"/>
        <end position="436"/>
    </location>
</feature>
<dbReference type="AlphaFoldDB" id="A0A413Q4L5"/>
<evidence type="ECO:0000313" key="4">
    <source>
        <dbReference type="Proteomes" id="UP000283721"/>
    </source>
</evidence>
<feature type="domain" description="Schlafen AlbA-2" evidence="2">
    <location>
        <begin position="15"/>
        <end position="142"/>
    </location>
</feature>
<sequence length="500" mass="58036">MANFFDISQFDSYKEDNRREVKRANGGLPNDMWETYSAYANTYGGVIILGVKELDDKHWRTTGLKLKDKEKLLDDLWNLLHNRNKVNINLLTESDVQTYDIGEDIIIVITVPMAKRSEKPVYINNDMFNQTFRRSNAGDYKCTRLQVKAMLRDQTENTMDMEILDDAELSELNAETIQGYRNRHRTLKAGHPFERLDDAEYLRSIGAAAISREDKQLHPTAAGMLMFGDEFNIVRHFPEYFLDYREMLDPTIRWTDRLQSSSGEWSGNICDFYFRVYNKIIKDIKVPFKTSGGDRIDDTPVHEALREALANCLINTDYYGVCGVVIKKEPDKLILENPGYIRTGKEQMRKGGESDPRNKALMKMFNLINIGERAGSGVPNIFNVWEDEGWIEPVIEEKFDPDRTILTLEFKKKSGDKKATKKSDDKKATKKSDGKKVTKKTQAQYDKILDFMEFDKEYSLQEFCELLDLKETRTKAILKQLNEYIEPIGSTKNRKYLRKK</sequence>
<dbReference type="Pfam" id="PF13749">
    <property type="entry name" value="HATPase_c_4"/>
    <property type="match status" value="1"/>
</dbReference>
<protein>
    <submittedName>
        <fullName evidence="3">AAA family ATPase</fullName>
    </submittedName>
</protein>
<dbReference type="PANTHER" id="PTHR30595">
    <property type="entry name" value="GLPR-RELATED TRANSCRIPTIONAL REPRESSOR"/>
    <property type="match status" value="1"/>
</dbReference>
<name>A0A413Q4L5_9FIRM</name>
<dbReference type="InterPro" id="IPR038475">
    <property type="entry name" value="RecG_C_sf"/>
</dbReference>
<gene>
    <name evidence="3" type="ORF">DW967_12740</name>
</gene>
<dbReference type="InterPro" id="IPR038461">
    <property type="entry name" value="Schlafen_AlbA_2_dom_sf"/>
</dbReference>
<reference evidence="3 4" key="1">
    <citation type="submission" date="2018-08" db="EMBL/GenBank/DDBJ databases">
        <title>A genome reference for cultivated species of the human gut microbiota.</title>
        <authorList>
            <person name="Zou Y."/>
            <person name="Xue W."/>
            <person name="Luo G."/>
        </authorList>
    </citation>
    <scope>NUCLEOTIDE SEQUENCE [LARGE SCALE GENOMIC DNA]</scope>
    <source>
        <strain evidence="3 4">AM47-6BH</strain>
    </source>
</reference>
<comment type="caution">
    <text evidence="3">The sequence shown here is derived from an EMBL/GenBank/DDBJ whole genome shotgun (WGS) entry which is preliminary data.</text>
</comment>
<organism evidence="3 4">
    <name type="scientific">Agathobacter rectalis</name>
    <dbReference type="NCBI Taxonomy" id="39491"/>
    <lineage>
        <taxon>Bacteria</taxon>
        <taxon>Bacillati</taxon>
        <taxon>Bacillota</taxon>
        <taxon>Clostridia</taxon>
        <taxon>Lachnospirales</taxon>
        <taxon>Lachnospiraceae</taxon>
        <taxon>Agathobacter</taxon>
    </lineage>
</organism>
<dbReference type="Proteomes" id="UP000283721">
    <property type="component" value="Unassembled WGS sequence"/>
</dbReference>
<accession>A0A413Q4L5</accession>
<dbReference type="Pfam" id="PF04326">
    <property type="entry name" value="SLFN_AlbA_2"/>
    <property type="match status" value="1"/>
</dbReference>
<proteinExistence type="predicted"/>
<evidence type="ECO:0000259" key="2">
    <source>
        <dbReference type="Pfam" id="PF04326"/>
    </source>
</evidence>
<dbReference type="RefSeq" id="WP_118192352.1">
    <property type="nucleotide sequence ID" value="NZ_JAQDCR010000008.1"/>
</dbReference>
<dbReference type="EMBL" id="QSES01000026">
    <property type="protein sequence ID" value="RGZ89912.1"/>
    <property type="molecule type" value="Genomic_DNA"/>
</dbReference>
<dbReference type="InterPro" id="IPR007421">
    <property type="entry name" value="Schlafen_AlbA_2_dom"/>
</dbReference>
<dbReference type="PANTHER" id="PTHR30595:SF6">
    <property type="entry name" value="SCHLAFEN ALBA-2 DOMAIN-CONTAINING PROTEIN"/>
    <property type="match status" value="1"/>
</dbReference>
<dbReference type="Gene3D" id="3.30.565.60">
    <property type="match status" value="1"/>
</dbReference>
<evidence type="ECO:0000256" key="1">
    <source>
        <dbReference type="SAM" id="MobiDB-lite"/>
    </source>
</evidence>
<feature type="region of interest" description="Disordered" evidence="1">
    <location>
        <begin position="417"/>
        <end position="437"/>
    </location>
</feature>
<evidence type="ECO:0000313" key="3">
    <source>
        <dbReference type="EMBL" id="RGZ89912.1"/>
    </source>
</evidence>